<keyword evidence="2" id="KW-1185">Reference proteome</keyword>
<protein>
    <submittedName>
        <fullName evidence="1">Uncharacterized protein</fullName>
    </submittedName>
</protein>
<name>A0A511MW24_DEIC1</name>
<evidence type="ECO:0000313" key="1">
    <source>
        <dbReference type="EMBL" id="GEM44468.1"/>
    </source>
</evidence>
<proteinExistence type="predicted"/>
<organism evidence="1 2">
    <name type="scientific">Deinococcus cellulosilyticus (strain DSM 18568 / NBRC 106333 / KACC 11606 / 5516J-15)</name>
    <dbReference type="NCBI Taxonomy" id="1223518"/>
    <lineage>
        <taxon>Bacteria</taxon>
        <taxon>Thermotogati</taxon>
        <taxon>Deinococcota</taxon>
        <taxon>Deinococci</taxon>
        <taxon>Deinococcales</taxon>
        <taxon>Deinococcaceae</taxon>
        <taxon>Deinococcus</taxon>
    </lineage>
</organism>
<dbReference type="OrthoDB" id="8909920at2"/>
<sequence>MTQLATIDAFSPQRFQVMCQMAEVFIRSRMLPPSIQTPEQAIVIMVKGQELGLQPLQALNGINVIQGILGVTNGKMSHAHSFP</sequence>
<reference evidence="1 2" key="1">
    <citation type="submission" date="2019-07" db="EMBL/GenBank/DDBJ databases">
        <title>Whole genome shotgun sequence of Deinococcus cellulosilyticus NBRC 106333.</title>
        <authorList>
            <person name="Hosoyama A."/>
            <person name="Uohara A."/>
            <person name="Ohji S."/>
            <person name="Ichikawa N."/>
        </authorList>
    </citation>
    <scope>NUCLEOTIDE SEQUENCE [LARGE SCALE GENOMIC DNA]</scope>
    <source>
        <strain evidence="1 2">NBRC 106333</strain>
    </source>
</reference>
<dbReference type="Proteomes" id="UP000321306">
    <property type="component" value="Unassembled WGS sequence"/>
</dbReference>
<comment type="caution">
    <text evidence="1">The sequence shown here is derived from an EMBL/GenBank/DDBJ whole genome shotgun (WGS) entry which is preliminary data.</text>
</comment>
<dbReference type="AlphaFoldDB" id="A0A511MW24"/>
<evidence type="ECO:0000313" key="2">
    <source>
        <dbReference type="Proteomes" id="UP000321306"/>
    </source>
</evidence>
<accession>A0A511MW24</accession>
<dbReference type="EMBL" id="BJXB01000001">
    <property type="protein sequence ID" value="GEM44468.1"/>
    <property type="molecule type" value="Genomic_DNA"/>
</dbReference>
<gene>
    <name evidence="1" type="ORF">DC3_01030</name>
</gene>
<dbReference type="RefSeq" id="WP_146881626.1">
    <property type="nucleotide sequence ID" value="NZ_BJXB01000001.1"/>
</dbReference>